<comment type="caution">
    <text evidence="1">The sequence shown here is derived from an EMBL/GenBank/DDBJ whole genome shotgun (WGS) entry which is preliminary data.</text>
</comment>
<protein>
    <submittedName>
        <fullName evidence="1">Uncharacterized protein DUF1045</fullName>
    </submittedName>
</protein>
<dbReference type="OrthoDB" id="4954742at2"/>
<dbReference type="RefSeq" id="WP_106610049.1">
    <property type="nucleotide sequence ID" value="NZ_PYGJ01000017.1"/>
</dbReference>
<dbReference type="AlphaFoldDB" id="A0A2P8F740"/>
<dbReference type="Gene3D" id="3.90.1140.10">
    <property type="entry name" value="Cyclic phosphodiesterase"/>
    <property type="match status" value="1"/>
</dbReference>
<keyword evidence="2" id="KW-1185">Reference proteome</keyword>
<organism evidence="1 2">
    <name type="scientific">Shimia abyssi</name>
    <dbReference type="NCBI Taxonomy" id="1662395"/>
    <lineage>
        <taxon>Bacteria</taxon>
        <taxon>Pseudomonadati</taxon>
        <taxon>Pseudomonadota</taxon>
        <taxon>Alphaproteobacteria</taxon>
        <taxon>Rhodobacterales</taxon>
        <taxon>Roseobacteraceae</taxon>
    </lineage>
</organism>
<gene>
    <name evidence="1" type="ORF">CLV88_11791</name>
</gene>
<dbReference type="PIRSF" id="PIRSF033328">
    <property type="entry name" value="Phest_Mll4975"/>
    <property type="match status" value="1"/>
</dbReference>
<evidence type="ECO:0000313" key="2">
    <source>
        <dbReference type="Proteomes" id="UP000240418"/>
    </source>
</evidence>
<sequence>MPYARYGLYYTPKPGLLADFGAQWLGWDLAAGTVRDHPEIDGLPCPIPDITATPRKYGLHGTIKPPFHLTPGTTADGLHDATANLCAKLAPLTLPRLTIAQMGRFLALKIDGDQTPLAKLASTIVTQLDAFRAPPSEAELARRRKSNLAPRQEELLAQWGYPYVLDQFRFHITLSSALSPEHAVQTRDALAPYIIPLLPTSFTIDDLTLVGQDADGMFHQIHRFALTG</sequence>
<evidence type="ECO:0000313" key="1">
    <source>
        <dbReference type="EMBL" id="PSL17527.1"/>
    </source>
</evidence>
<name>A0A2P8F740_9RHOB</name>
<dbReference type="Pfam" id="PF06299">
    <property type="entry name" value="DUF1045"/>
    <property type="match status" value="1"/>
</dbReference>
<reference evidence="1 2" key="1">
    <citation type="submission" date="2018-03" db="EMBL/GenBank/DDBJ databases">
        <title>Genomic Encyclopedia of Archaeal and Bacterial Type Strains, Phase II (KMG-II): from individual species to whole genera.</title>
        <authorList>
            <person name="Goeker M."/>
        </authorList>
    </citation>
    <scope>NUCLEOTIDE SEQUENCE [LARGE SCALE GENOMIC DNA]</scope>
    <source>
        <strain evidence="1 2">DSM 100673</strain>
    </source>
</reference>
<proteinExistence type="predicted"/>
<dbReference type="Proteomes" id="UP000240418">
    <property type="component" value="Unassembled WGS sequence"/>
</dbReference>
<accession>A0A2P8F740</accession>
<dbReference type="EMBL" id="PYGJ01000017">
    <property type="protein sequence ID" value="PSL17527.1"/>
    <property type="molecule type" value="Genomic_DNA"/>
</dbReference>
<dbReference type="InterPro" id="IPR009389">
    <property type="entry name" value="DUF1045"/>
</dbReference>